<dbReference type="EMBL" id="JARBDR010000069">
    <property type="protein sequence ID" value="KAJ8321462.1"/>
    <property type="molecule type" value="Genomic_DNA"/>
</dbReference>
<feature type="domain" description="Carboxylesterase type B" evidence="1">
    <location>
        <begin position="122"/>
        <end position="416"/>
    </location>
</feature>
<dbReference type="EMBL" id="JARBDR010000793">
    <property type="protein sequence ID" value="KAJ8307210.1"/>
    <property type="molecule type" value="Genomic_DNA"/>
</dbReference>
<accession>A0ABQ9FZL6</accession>
<evidence type="ECO:0000313" key="4">
    <source>
        <dbReference type="Proteomes" id="UP001217089"/>
    </source>
</evidence>
<organism evidence="3 4">
    <name type="scientific">Tegillarca granosa</name>
    <name type="common">Malaysian cockle</name>
    <name type="synonym">Anadara granosa</name>
    <dbReference type="NCBI Taxonomy" id="220873"/>
    <lineage>
        <taxon>Eukaryota</taxon>
        <taxon>Metazoa</taxon>
        <taxon>Spiralia</taxon>
        <taxon>Lophotrochozoa</taxon>
        <taxon>Mollusca</taxon>
        <taxon>Bivalvia</taxon>
        <taxon>Autobranchia</taxon>
        <taxon>Pteriomorphia</taxon>
        <taxon>Arcoida</taxon>
        <taxon>Arcoidea</taxon>
        <taxon>Arcidae</taxon>
        <taxon>Tegillarca</taxon>
    </lineage>
</organism>
<evidence type="ECO:0000259" key="1">
    <source>
        <dbReference type="Pfam" id="PF00135"/>
    </source>
</evidence>
<reference evidence="3 4" key="1">
    <citation type="submission" date="2022-12" db="EMBL/GenBank/DDBJ databases">
        <title>Chromosome-level genome of Tegillarca granosa.</title>
        <authorList>
            <person name="Kim J."/>
        </authorList>
    </citation>
    <scope>NUCLEOTIDE SEQUENCE [LARGE SCALE GENOMIC DNA]</scope>
    <source>
        <strain evidence="3">Teg-2019</strain>
        <tissue evidence="3">Adductor muscle</tissue>
    </source>
</reference>
<protein>
    <recommendedName>
        <fullName evidence="1">Carboxylesterase type B domain-containing protein</fullName>
    </recommendedName>
</protein>
<dbReference type="PANTHER" id="PTHR45570:SF1">
    <property type="entry name" value="CARBOXYLIC ESTER HYDROLASE"/>
    <property type="match status" value="1"/>
</dbReference>
<evidence type="ECO:0000313" key="3">
    <source>
        <dbReference type="EMBL" id="KAJ8321462.1"/>
    </source>
</evidence>
<name>A0ABQ9FZL6_TEGGR</name>
<dbReference type="InterPro" id="IPR002018">
    <property type="entry name" value="CarbesteraseB"/>
</dbReference>
<dbReference type="InterPro" id="IPR029058">
    <property type="entry name" value="AB_hydrolase_fold"/>
</dbReference>
<evidence type="ECO:0000313" key="2">
    <source>
        <dbReference type="EMBL" id="KAJ8307210.1"/>
    </source>
</evidence>
<dbReference type="PANTHER" id="PTHR45570">
    <property type="entry name" value="CARBOXYLIC ESTER HYDROLASE"/>
    <property type="match status" value="1"/>
</dbReference>
<dbReference type="Pfam" id="PF00135">
    <property type="entry name" value="COesterase"/>
    <property type="match status" value="1"/>
</dbReference>
<gene>
    <name evidence="3" type="ORF">KUTeg_000985</name>
    <name evidence="2" type="ORF">KUTeg_015294</name>
</gene>
<proteinExistence type="predicted"/>
<feature type="non-terminal residue" evidence="3">
    <location>
        <position position="1"/>
    </location>
</feature>
<keyword evidence="4" id="KW-1185">Reference proteome</keyword>
<sequence length="423" mass="47541">WQNPADPEPWKDAVYDATKYKPGCSQHGSNSSTSYPVIVYIHGGNFVHMSSNSLLFDGENLAYIGDIIVVTMDYRLGALGFLVTADTAEGKGAKGNYGILDQRAALKWVHSYIKYFGGDPKKQALIESSPFSLPYKTKQEAEVLGDVLAGKLNCRFSDLSCLGNKTADEVSYAQKDIRNLPTSIKLLEFFEPWGPVVDGDIVPYQPLLAIENKKFVNMPILIGTVTEETRIYVYSAWNKTLNTGEYAAALLALYPSHALASLARYPPTAASDQRDTLVQSMTDFVFTCCTRNYTRNILKFPGSKVFRYEYNHAFSFDGWGPFTMCNHHVCHGSEIPFMFQSTSAGNYTITHDELNLSNNLIHYWSNFVKNGDPNKGYSMNLTWPNYSEDSGWQYLQFQTPANIVSSKYRPEFCDFWDSVGYNA</sequence>
<dbReference type="Gene3D" id="3.40.50.1820">
    <property type="entry name" value="alpha/beta hydrolase"/>
    <property type="match status" value="2"/>
</dbReference>
<comment type="caution">
    <text evidence="3">The sequence shown here is derived from an EMBL/GenBank/DDBJ whole genome shotgun (WGS) entry which is preliminary data.</text>
</comment>
<dbReference type="SUPFAM" id="SSF53474">
    <property type="entry name" value="alpha/beta-Hydrolases"/>
    <property type="match status" value="1"/>
</dbReference>
<dbReference type="Proteomes" id="UP001217089">
    <property type="component" value="Unassembled WGS sequence"/>
</dbReference>